<evidence type="ECO:0000256" key="1">
    <source>
        <dbReference type="SAM" id="MobiDB-lite"/>
    </source>
</evidence>
<feature type="transmembrane region" description="Helical" evidence="2">
    <location>
        <begin position="684"/>
        <end position="703"/>
    </location>
</feature>
<sequence>MTAVLVARRGGATLEQTLLGLAEQSRPPDRLLIVDATDDEAATRALADARPTMFVSAAHGASFGDDIARAVEALPDPETTSSPYGGVEEWLWLLRHDTAPDPRALERLLGAVEVAPSVAVAGPKQMDAAAPTVIIEFGETLTRTGASAALAERELDQGQHDRTSDVLAIGEAGMLVRRSVFTAVGGFDPALPSVDAALDLCVRIRLAGHRVVGVPLARVFVAEGTAEFARAHVPRRIVHRWRRAAQLHRRLVYAPAVAVPLHWLSLVPLAVLRSFGHLLAKQPTRVAGEIAAAVVVAFSGARVPAARRRLARARVAGITGDALAPLRMPPAEVRRRRAIARDARIGRAEDVAPPRPDFLPGGALVVALLAGVSAVAFSPLLGAASLLGGATAPLAPDPAALWAGMLATADAPADPFAFVLALLGVLTPWQPSLALGVLWVAAMPLAGLGAWWLAAGLVRRRGPAAAAALLWGVAPALLVPLIAGRPAAVIALIALPWLLAAAHRAPRSWSATAAAGLLTVIVGGSAPSLVPALLVAWLAWMAINPRRAGRLLTLIVPLGAVAAPLVVAQLWRGSPLALLADPGIVAAPGEPAPTGLLLGWPDLALAIGPLQSILPQDAPPLLVAIVLGALLAPLPLLALLGLALPRGGRAVLPLAIGALGLVSAVLASGVSLTTLDGRAVPLDVAPALGLYWLGLLVGVAVALDGLRRAGAVPGLIATIAGVAAVAPLLAAPLTGLAEVRAAEVRTLPAIVAASAADDPRQATLVLTPAGDGLGARLELGAGRTLAESRTVRTTGPAAEDAREVAELAANLAAASGRDAAPALAELDVRFVLLAPALAPVGEDGAAVPTAPLADPAAVSAALDATDALVPVGDTDAGRLWRVTATDDDRSRPPGIPATAPAVLLGQLGILALTLLLAIPTGRRPRRARPDEGSIDDPATTFAEGDDD</sequence>
<evidence type="ECO:0000313" key="3">
    <source>
        <dbReference type="EMBL" id="WAB81857.1"/>
    </source>
</evidence>
<dbReference type="PANTHER" id="PTHR43685:SF3">
    <property type="entry name" value="SLR2126 PROTEIN"/>
    <property type="match status" value="1"/>
</dbReference>
<feature type="transmembrane region" description="Helical" evidence="2">
    <location>
        <begin position="487"/>
        <end position="505"/>
    </location>
</feature>
<feature type="transmembrane region" description="Helical" evidence="2">
    <location>
        <begin position="897"/>
        <end position="918"/>
    </location>
</feature>
<feature type="transmembrane region" description="Helical" evidence="2">
    <location>
        <begin position="433"/>
        <end position="452"/>
    </location>
</feature>
<feature type="transmembrane region" description="Helical" evidence="2">
    <location>
        <begin position="286"/>
        <end position="305"/>
    </location>
</feature>
<dbReference type="Pfam" id="PF13641">
    <property type="entry name" value="Glyco_tranf_2_3"/>
    <property type="match status" value="1"/>
</dbReference>
<keyword evidence="2" id="KW-0472">Membrane</keyword>
<keyword evidence="4" id="KW-1185">Reference proteome</keyword>
<feature type="transmembrane region" description="Helical" evidence="2">
    <location>
        <begin position="551"/>
        <end position="571"/>
    </location>
</feature>
<dbReference type="RefSeq" id="WP_267781648.1">
    <property type="nucleotide sequence ID" value="NZ_CP113089.1"/>
</dbReference>
<keyword evidence="2" id="KW-0812">Transmembrane</keyword>
<evidence type="ECO:0000256" key="2">
    <source>
        <dbReference type="SAM" id="Phobius"/>
    </source>
</evidence>
<dbReference type="PANTHER" id="PTHR43685">
    <property type="entry name" value="GLYCOSYLTRANSFERASE"/>
    <property type="match status" value="1"/>
</dbReference>
<keyword evidence="3" id="KW-0328">Glycosyltransferase</keyword>
<reference evidence="3" key="1">
    <citation type="submission" date="2022-11" db="EMBL/GenBank/DDBJ databases">
        <title>Description of Microcella daejonensis nov. sp, isolated from riverside soil.</title>
        <authorList>
            <person name="Molina K.M."/>
            <person name="Kim S.B."/>
        </authorList>
    </citation>
    <scope>NUCLEOTIDE SEQUENCE</scope>
    <source>
        <strain evidence="3">MMS21-STM12</strain>
    </source>
</reference>
<dbReference type="AlphaFoldDB" id="A0A9E8MMS9"/>
<keyword evidence="3" id="KW-0808">Transferase</keyword>
<dbReference type="SUPFAM" id="SSF53448">
    <property type="entry name" value="Nucleotide-diphospho-sugar transferases"/>
    <property type="match status" value="1"/>
</dbReference>
<dbReference type="GO" id="GO:0016757">
    <property type="term" value="F:glycosyltransferase activity"/>
    <property type="evidence" value="ECO:0007669"/>
    <property type="project" value="UniProtKB-KW"/>
</dbReference>
<dbReference type="InterPro" id="IPR050834">
    <property type="entry name" value="Glycosyltransf_2"/>
</dbReference>
<organism evidence="3 4">
    <name type="scientific">Microcella daejeonensis</name>
    <dbReference type="NCBI Taxonomy" id="2994971"/>
    <lineage>
        <taxon>Bacteria</taxon>
        <taxon>Bacillati</taxon>
        <taxon>Actinomycetota</taxon>
        <taxon>Actinomycetes</taxon>
        <taxon>Micrococcales</taxon>
        <taxon>Microbacteriaceae</taxon>
        <taxon>Microcella</taxon>
    </lineage>
</organism>
<name>A0A9E8MMS9_9MICO</name>
<feature type="transmembrane region" description="Helical" evidence="2">
    <location>
        <begin position="715"/>
        <end position="737"/>
    </location>
</feature>
<keyword evidence="2" id="KW-1133">Transmembrane helix</keyword>
<dbReference type="Gene3D" id="3.90.550.10">
    <property type="entry name" value="Spore Coat Polysaccharide Biosynthesis Protein SpsA, Chain A"/>
    <property type="match status" value="1"/>
</dbReference>
<dbReference type="KEGG" id="mdb:OVN18_02220"/>
<proteinExistence type="predicted"/>
<feature type="transmembrane region" description="Helical" evidence="2">
    <location>
        <begin position="363"/>
        <end position="387"/>
    </location>
</feature>
<protein>
    <submittedName>
        <fullName evidence="3">Glycosyltransferase</fullName>
        <ecNumber evidence="3">2.4.-.-</ecNumber>
    </submittedName>
</protein>
<feature type="transmembrane region" description="Helical" evidence="2">
    <location>
        <begin position="251"/>
        <end position="271"/>
    </location>
</feature>
<evidence type="ECO:0000313" key="4">
    <source>
        <dbReference type="Proteomes" id="UP001164706"/>
    </source>
</evidence>
<gene>
    <name evidence="3" type="ORF">OVN18_02220</name>
</gene>
<feature type="transmembrane region" description="Helical" evidence="2">
    <location>
        <begin position="651"/>
        <end position="672"/>
    </location>
</feature>
<dbReference type="InterPro" id="IPR029044">
    <property type="entry name" value="Nucleotide-diphossugar_trans"/>
</dbReference>
<accession>A0A9E8MMS9</accession>
<feature type="transmembrane region" description="Helical" evidence="2">
    <location>
        <begin position="621"/>
        <end position="644"/>
    </location>
</feature>
<dbReference type="EC" id="2.4.-.-" evidence="3"/>
<dbReference type="Proteomes" id="UP001164706">
    <property type="component" value="Chromosome"/>
</dbReference>
<feature type="region of interest" description="Disordered" evidence="1">
    <location>
        <begin position="923"/>
        <end position="947"/>
    </location>
</feature>
<feature type="transmembrane region" description="Helical" evidence="2">
    <location>
        <begin position="511"/>
        <end position="539"/>
    </location>
</feature>
<dbReference type="EMBL" id="CP113089">
    <property type="protein sequence ID" value="WAB81857.1"/>
    <property type="molecule type" value="Genomic_DNA"/>
</dbReference>